<dbReference type="Proteomes" id="UP000195557">
    <property type="component" value="Unassembled WGS sequence"/>
</dbReference>
<feature type="non-terminal residue" evidence="2">
    <location>
        <position position="76"/>
    </location>
</feature>
<sequence>MATTADDRFSTPRRARGATRDREVKSPRRDRGGVNGSSGKISDDSAAPMFATAGEDVGEDDDPFIAQLSQIAHEPL</sequence>
<name>A0A1Y5I487_OSTTA</name>
<reference evidence="2" key="1">
    <citation type="submission" date="2017-04" db="EMBL/GenBank/DDBJ databases">
        <title>Population genomics of picophytoplankton unveils novel chromosome hypervariability.</title>
        <authorList>
            <consortium name="DOE Joint Genome Institute"/>
            <person name="Blanc-Mathieu R."/>
            <person name="Krasovec M."/>
            <person name="Hebrard M."/>
            <person name="Yau S."/>
            <person name="Desgranges E."/>
            <person name="Martin J."/>
            <person name="Schackwitz W."/>
            <person name="Kuo A."/>
            <person name="Salin G."/>
            <person name="Donnadieu C."/>
            <person name="Desdevises Y."/>
            <person name="Sanchez-Ferandin S."/>
            <person name="Moreau H."/>
            <person name="Rivals E."/>
            <person name="Grigoriev I.V."/>
            <person name="Grimsley N."/>
            <person name="Eyre-Walker A."/>
            <person name="Piganeau G."/>
        </authorList>
    </citation>
    <scope>NUCLEOTIDE SEQUENCE [LARGE SCALE GENOMIC DNA]</scope>
    <source>
        <strain evidence="2">RCC 1115</strain>
    </source>
</reference>
<feature type="compositionally biased region" description="Basic and acidic residues" evidence="1">
    <location>
        <begin position="18"/>
        <end position="32"/>
    </location>
</feature>
<organism evidence="2">
    <name type="scientific">Ostreococcus tauri</name>
    <name type="common">Marine green alga</name>
    <dbReference type="NCBI Taxonomy" id="70448"/>
    <lineage>
        <taxon>Eukaryota</taxon>
        <taxon>Viridiplantae</taxon>
        <taxon>Chlorophyta</taxon>
        <taxon>Mamiellophyceae</taxon>
        <taxon>Mamiellales</taxon>
        <taxon>Bathycoccaceae</taxon>
        <taxon>Ostreococcus</taxon>
    </lineage>
</organism>
<feature type="region of interest" description="Disordered" evidence="1">
    <location>
        <begin position="1"/>
        <end position="76"/>
    </location>
</feature>
<feature type="compositionally biased region" description="Basic and acidic residues" evidence="1">
    <location>
        <begin position="1"/>
        <end position="10"/>
    </location>
</feature>
<gene>
    <name evidence="2" type="ORF">BE221DRAFT_187635</name>
</gene>
<dbReference type="AlphaFoldDB" id="A0A1Y5I487"/>
<protein>
    <submittedName>
        <fullName evidence="2">Uncharacterized protein</fullName>
    </submittedName>
</protein>
<proteinExistence type="predicted"/>
<evidence type="ECO:0000313" key="2">
    <source>
        <dbReference type="EMBL" id="OUS42893.1"/>
    </source>
</evidence>
<accession>A0A1Y5I487</accession>
<dbReference type="EMBL" id="KZ155838">
    <property type="protein sequence ID" value="OUS42893.1"/>
    <property type="molecule type" value="Genomic_DNA"/>
</dbReference>
<evidence type="ECO:0000256" key="1">
    <source>
        <dbReference type="SAM" id="MobiDB-lite"/>
    </source>
</evidence>